<keyword evidence="4" id="KW-0611">Plant defense</keyword>
<proteinExistence type="inferred from homology"/>
<name>A0A427AIX5_ENSVE</name>
<dbReference type="Pfam" id="PF03094">
    <property type="entry name" value="Mlo"/>
    <property type="match status" value="1"/>
</dbReference>
<dbReference type="GO" id="GO:0016020">
    <property type="term" value="C:membrane"/>
    <property type="evidence" value="ECO:0007669"/>
    <property type="project" value="UniProtKB-SubCell"/>
</dbReference>
<reference evidence="9 10" key="1">
    <citation type="journal article" date="2014" name="Agronomy (Basel)">
        <title>A Draft Genome Sequence for Ensete ventricosum, the Drought-Tolerant Tree Against Hunger.</title>
        <authorList>
            <person name="Harrison J."/>
            <person name="Moore K.A."/>
            <person name="Paszkiewicz K."/>
            <person name="Jones T."/>
            <person name="Grant M."/>
            <person name="Ambacheew D."/>
            <person name="Muzemil S."/>
            <person name="Studholme D.J."/>
        </authorList>
    </citation>
    <scope>NUCLEOTIDE SEQUENCE [LARGE SCALE GENOMIC DNA]</scope>
</reference>
<comment type="subcellular location">
    <subcellularLocation>
        <location evidence="1">Membrane</location>
        <topology evidence="1">Multi-pass membrane protein</topology>
    </subcellularLocation>
</comment>
<evidence type="ECO:0000313" key="9">
    <source>
        <dbReference type="EMBL" id="RRT76209.1"/>
    </source>
</evidence>
<dbReference type="EMBL" id="AMZH03002260">
    <property type="protein sequence ID" value="RRT76209.1"/>
    <property type="molecule type" value="Genomic_DNA"/>
</dbReference>
<dbReference type="InterPro" id="IPR004326">
    <property type="entry name" value="Mlo"/>
</dbReference>
<gene>
    <name evidence="9" type="ORF">B296_00030372</name>
</gene>
<dbReference type="GO" id="GO:0006952">
    <property type="term" value="P:defense response"/>
    <property type="evidence" value="ECO:0007669"/>
    <property type="project" value="UniProtKB-KW"/>
</dbReference>
<evidence type="ECO:0000256" key="2">
    <source>
        <dbReference type="ARBA" id="ARBA00006574"/>
    </source>
</evidence>
<evidence type="ECO:0000313" key="10">
    <source>
        <dbReference type="Proteomes" id="UP000287651"/>
    </source>
</evidence>
<evidence type="ECO:0000256" key="7">
    <source>
        <dbReference type="ARBA" id="ARBA00023265"/>
    </source>
</evidence>
<keyword evidence="7" id="KW-0568">Pathogenesis-related protein</keyword>
<dbReference type="AlphaFoldDB" id="A0A427AIX5"/>
<dbReference type="PANTHER" id="PTHR31942:SF131">
    <property type="entry name" value="OS05G0183566 PROTEIN"/>
    <property type="match status" value="1"/>
</dbReference>
<evidence type="ECO:0000256" key="6">
    <source>
        <dbReference type="ARBA" id="ARBA00023136"/>
    </source>
</evidence>
<keyword evidence="5 8" id="KW-1133">Transmembrane helix</keyword>
<feature type="transmembrane region" description="Helical" evidence="8">
    <location>
        <begin position="13"/>
        <end position="35"/>
    </location>
</feature>
<evidence type="ECO:0000256" key="5">
    <source>
        <dbReference type="ARBA" id="ARBA00022989"/>
    </source>
</evidence>
<evidence type="ECO:0000256" key="3">
    <source>
        <dbReference type="ARBA" id="ARBA00022692"/>
    </source>
</evidence>
<keyword evidence="6 8" id="KW-0472">Membrane</keyword>
<comment type="similarity">
    <text evidence="2">Belongs to the MLO family.</text>
</comment>
<dbReference type="PANTHER" id="PTHR31942">
    <property type="entry name" value="MLO-LIKE PROTEIN 1"/>
    <property type="match status" value="1"/>
</dbReference>
<organism evidence="9 10">
    <name type="scientific">Ensete ventricosum</name>
    <name type="common">Abyssinian banana</name>
    <name type="synonym">Musa ensete</name>
    <dbReference type="NCBI Taxonomy" id="4639"/>
    <lineage>
        <taxon>Eukaryota</taxon>
        <taxon>Viridiplantae</taxon>
        <taxon>Streptophyta</taxon>
        <taxon>Embryophyta</taxon>
        <taxon>Tracheophyta</taxon>
        <taxon>Spermatophyta</taxon>
        <taxon>Magnoliopsida</taxon>
        <taxon>Liliopsida</taxon>
        <taxon>Zingiberales</taxon>
        <taxon>Musaceae</taxon>
        <taxon>Ensete</taxon>
    </lineage>
</organism>
<evidence type="ECO:0000256" key="1">
    <source>
        <dbReference type="ARBA" id="ARBA00004141"/>
    </source>
</evidence>
<evidence type="ECO:0000256" key="8">
    <source>
        <dbReference type="SAM" id="Phobius"/>
    </source>
</evidence>
<comment type="caution">
    <text evidence="9">The sequence shown here is derived from an EMBL/GenBank/DDBJ whole genome shotgun (WGS) entry which is preliminary data.</text>
</comment>
<accession>A0A427AIX5</accession>
<evidence type="ECO:0000256" key="4">
    <source>
        <dbReference type="ARBA" id="ARBA00022821"/>
    </source>
</evidence>
<protein>
    <submittedName>
        <fullName evidence="9">Uncharacterized protein</fullName>
    </submittedName>
</protein>
<dbReference type="Proteomes" id="UP000287651">
    <property type="component" value="Unassembled WGS sequence"/>
</dbReference>
<keyword evidence="3 8" id="KW-0812">Transmembrane</keyword>
<sequence>MTILLLPSGWQELFWASMVPLVVSLKLMQIILAVGMKLQAIISMMANEIRERHTVVQGIPLVHLSDQHFWFGHPRYVLFLLHLALFQVRDVFL</sequence>